<dbReference type="InterPro" id="IPR004675">
    <property type="entry name" value="AhpD_core"/>
</dbReference>
<dbReference type="InterPro" id="IPR029032">
    <property type="entry name" value="AhpD-like"/>
</dbReference>
<dbReference type="Gene3D" id="1.20.1290.10">
    <property type="entry name" value="AhpD-like"/>
    <property type="match status" value="1"/>
</dbReference>
<dbReference type="EMBL" id="FUHU01000037">
    <property type="protein sequence ID" value="SJM62971.1"/>
    <property type="molecule type" value="Genomic_DNA"/>
</dbReference>
<dbReference type="AlphaFoldDB" id="A0A1R4G462"/>
<proteinExistence type="predicted"/>
<dbReference type="InterPro" id="IPR003779">
    <property type="entry name" value="CMD-like"/>
</dbReference>
<feature type="domain" description="Carboxymuconolactone decarboxylase-like" evidence="1">
    <location>
        <begin position="56"/>
        <end position="140"/>
    </location>
</feature>
<organism evidence="2 3">
    <name type="scientific">Agrococcus casei LMG 22410</name>
    <dbReference type="NCBI Taxonomy" id="1255656"/>
    <lineage>
        <taxon>Bacteria</taxon>
        <taxon>Bacillati</taxon>
        <taxon>Actinomycetota</taxon>
        <taxon>Actinomycetes</taxon>
        <taxon>Micrococcales</taxon>
        <taxon>Microbacteriaceae</taxon>
        <taxon>Agrococcus</taxon>
    </lineage>
</organism>
<name>A0A1R4G462_9MICO</name>
<evidence type="ECO:0000313" key="2">
    <source>
        <dbReference type="EMBL" id="SJM62971.1"/>
    </source>
</evidence>
<reference evidence="2 3" key="1">
    <citation type="submission" date="2017-02" db="EMBL/GenBank/DDBJ databases">
        <authorList>
            <person name="Peterson S.W."/>
        </authorList>
    </citation>
    <scope>NUCLEOTIDE SEQUENCE [LARGE SCALE GENOMIC DNA]</scope>
    <source>
        <strain evidence="2 3">LMG 22410</strain>
    </source>
</reference>
<dbReference type="Pfam" id="PF02627">
    <property type="entry name" value="CMD"/>
    <property type="match status" value="1"/>
</dbReference>
<dbReference type="SUPFAM" id="SSF69118">
    <property type="entry name" value="AhpD-like"/>
    <property type="match status" value="1"/>
</dbReference>
<keyword evidence="3" id="KW-1185">Reference proteome</keyword>
<dbReference type="PANTHER" id="PTHR34846">
    <property type="entry name" value="4-CARBOXYMUCONOLACTONE DECARBOXYLASE FAMILY PROTEIN (AFU_ORTHOLOGUE AFUA_6G11590)"/>
    <property type="match status" value="1"/>
</dbReference>
<accession>A0A1R4G462</accession>
<gene>
    <name evidence="2" type="ORF">CZ674_08635</name>
</gene>
<evidence type="ECO:0000313" key="3">
    <source>
        <dbReference type="Proteomes" id="UP000195787"/>
    </source>
</evidence>
<protein>
    <recommendedName>
        <fullName evidence="1">Carboxymuconolactone decarboxylase-like domain-containing protein</fullName>
    </recommendedName>
</protein>
<evidence type="ECO:0000259" key="1">
    <source>
        <dbReference type="Pfam" id="PF02627"/>
    </source>
</evidence>
<sequence length="207" mass="23341">MTEFAPGDSRLEATMARLPYISREEATDEVRGVYDEFHEAGLTKFIHQAETLAHHPPLLRAVADLLLAYYHHSVVPKRQLELAVLAVSARNACEYCVVHHTPQAVDSGLTIEHVNAVIDGTWREVDAFDELDRAVIAYAEQVTADANRVDDELFAQLREHFDDKQVLELTMRITTCTFFNKFNDVLRLDVEPIAASLFETATGHQHA</sequence>
<dbReference type="GO" id="GO:0051920">
    <property type="term" value="F:peroxiredoxin activity"/>
    <property type="evidence" value="ECO:0007669"/>
    <property type="project" value="InterPro"/>
</dbReference>
<dbReference type="Proteomes" id="UP000195787">
    <property type="component" value="Unassembled WGS sequence"/>
</dbReference>
<dbReference type="PANTHER" id="PTHR34846:SF5">
    <property type="entry name" value="CARBOXYMUCONOLACTONE DECARBOXYLASE-LIKE DOMAIN-CONTAINING PROTEIN"/>
    <property type="match status" value="1"/>
</dbReference>
<dbReference type="NCBIfam" id="TIGR00778">
    <property type="entry name" value="ahpD_dom"/>
    <property type="match status" value="1"/>
</dbReference>